<keyword evidence="6" id="KW-0269">Exonuclease</keyword>
<dbReference type="GO" id="GO:0006281">
    <property type="term" value="P:DNA repair"/>
    <property type="evidence" value="ECO:0007669"/>
    <property type="project" value="UniProtKB-KW"/>
</dbReference>
<evidence type="ECO:0000313" key="13">
    <source>
        <dbReference type="Proteomes" id="UP000320216"/>
    </source>
</evidence>
<dbReference type="Proteomes" id="UP000320216">
    <property type="component" value="Chromosome"/>
</dbReference>
<evidence type="ECO:0000259" key="11">
    <source>
        <dbReference type="Pfam" id="PF13482"/>
    </source>
</evidence>
<dbReference type="InterPro" id="IPR050534">
    <property type="entry name" value="Coronavir_polyprotein_1ab"/>
</dbReference>
<protein>
    <submittedName>
        <fullName evidence="12">TM0106 family RecB-like putative nuclease</fullName>
    </submittedName>
</protein>
<dbReference type="InterPro" id="IPR027417">
    <property type="entry name" value="P-loop_NTPase"/>
</dbReference>
<dbReference type="NCBIfam" id="TIGR03491">
    <property type="entry name" value="TM0106 family RecB-like putative nuclease"/>
    <property type="match status" value="1"/>
</dbReference>
<dbReference type="GO" id="GO:0004527">
    <property type="term" value="F:exonuclease activity"/>
    <property type="evidence" value="ECO:0007669"/>
    <property type="project" value="UniProtKB-KW"/>
</dbReference>
<evidence type="ECO:0000256" key="5">
    <source>
        <dbReference type="ARBA" id="ARBA00022806"/>
    </source>
</evidence>
<dbReference type="SUPFAM" id="SSF53098">
    <property type="entry name" value="Ribonuclease H-like"/>
    <property type="match status" value="1"/>
</dbReference>
<reference evidence="12 13" key="1">
    <citation type="submission" date="2019-07" db="EMBL/GenBank/DDBJ databases">
        <title>Full genome sequence of Humibacter sp. WJ7-1.</title>
        <authorList>
            <person name="Im W.-T."/>
        </authorList>
    </citation>
    <scope>NUCLEOTIDE SEQUENCE [LARGE SCALE GENOMIC DNA]</scope>
    <source>
        <strain evidence="12 13">WJ7-1</strain>
    </source>
</reference>
<evidence type="ECO:0000256" key="1">
    <source>
        <dbReference type="ARBA" id="ARBA00022722"/>
    </source>
</evidence>
<keyword evidence="8" id="KW-0234">DNA repair</keyword>
<dbReference type="RefSeq" id="WP_146319555.1">
    <property type="nucleotide sequence ID" value="NZ_CP042305.1"/>
</dbReference>
<evidence type="ECO:0000256" key="8">
    <source>
        <dbReference type="ARBA" id="ARBA00023204"/>
    </source>
</evidence>
<dbReference type="InterPro" id="IPR012337">
    <property type="entry name" value="RNaseH-like_sf"/>
</dbReference>
<dbReference type="GO" id="GO:0043139">
    <property type="term" value="F:5'-3' DNA helicase activity"/>
    <property type="evidence" value="ECO:0007669"/>
    <property type="project" value="TreeGrafter"/>
</dbReference>
<dbReference type="InterPro" id="IPR041679">
    <property type="entry name" value="DNA2/NAM7-like_C"/>
</dbReference>
<dbReference type="Pfam" id="PF13482">
    <property type="entry name" value="RNase_H_2"/>
    <property type="match status" value="1"/>
</dbReference>
<evidence type="ECO:0000313" key="12">
    <source>
        <dbReference type="EMBL" id="QDZ14546.1"/>
    </source>
</evidence>
<dbReference type="AlphaFoldDB" id="A0A5B8M2P9"/>
<keyword evidence="4" id="KW-0378">Hydrolase</keyword>
<dbReference type="InterPro" id="IPR019993">
    <property type="entry name" value="RecB_nuclease_TM0106_put"/>
</dbReference>
<dbReference type="SUPFAM" id="SSF52540">
    <property type="entry name" value="P-loop containing nucleoside triphosphate hydrolases"/>
    <property type="match status" value="1"/>
</dbReference>
<dbReference type="InterPro" id="IPR038726">
    <property type="entry name" value="PDDEXK_AddAB-type"/>
</dbReference>
<organism evidence="12 13">
    <name type="scientific">Humibacter ginsenosidimutans</name>
    <dbReference type="NCBI Taxonomy" id="2599293"/>
    <lineage>
        <taxon>Bacteria</taxon>
        <taxon>Bacillati</taxon>
        <taxon>Actinomycetota</taxon>
        <taxon>Actinomycetes</taxon>
        <taxon>Micrococcales</taxon>
        <taxon>Microbacteriaceae</taxon>
        <taxon>Humibacter</taxon>
    </lineage>
</organism>
<accession>A0A5B8M2P9</accession>
<dbReference type="Pfam" id="PF13087">
    <property type="entry name" value="AAA_12"/>
    <property type="match status" value="1"/>
</dbReference>
<dbReference type="PANTHER" id="PTHR43788:SF8">
    <property type="entry name" value="DNA-BINDING PROTEIN SMUBP-2"/>
    <property type="match status" value="1"/>
</dbReference>
<dbReference type="Pfam" id="PF12705">
    <property type="entry name" value="PDDEXK_1"/>
    <property type="match status" value="1"/>
</dbReference>
<evidence type="ECO:0000256" key="2">
    <source>
        <dbReference type="ARBA" id="ARBA00022741"/>
    </source>
</evidence>
<dbReference type="KEGG" id="huw:FPZ11_07060"/>
<dbReference type="InterPro" id="IPR038720">
    <property type="entry name" value="YprB_RNase_H-like_dom"/>
</dbReference>
<keyword evidence="7" id="KW-0067">ATP-binding</keyword>
<keyword evidence="2" id="KW-0547">Nucleotide-binding</keyword>
<evidence type="ECO:0000259" key="9">
    <source>
        <dbReference type="Pfam" id="PF12705"/>
    </source>
</evidence>
<dbReference type="InterPro" id="IPR047187">
    <property type="entry name" value="SF1_C_Upf1"/>
</dbReference>
<dbReference type="CDD" id="cd18808">
    <property type="entry name" value="SF1_C_Upf1"/>
    <property type="match status" value="1"/>
</dbReference>
<proteinExistence type="predicted"/>
<dbReference type="EMBL" id="CP042305">
    <property type="protein sequence ID" value="QDZ14546.1"/>
    <property type="molecule type" value="Genomic_DNA"/>
</dbReference>
<dbReference type="GO" id="GO:0005524">
    <property type="term" value="F:ATP binding"/>
    <property type="evidence" value="ECO:0007669"/>
    <property type="project" value="UniProtKB-KW"/>
</dbReference>
<sequence length="1174" mass="127777">MFLLSDATIVLSPSDLTTASTCEFDFLRRLDGRLGWGPEVARPTDAMLERTSRLGDEHERRVLDRYVERFGEGVARFERPEHPDVAGLTEAAAATAEAFRAGAPVVYQGVFFDPLHEPDGAEAGTAVAFVGYADFIVRESDGRYTVEDTKLARRAKVTALLQVAAYALQLERIGIEPSPDVRLLLGDGSVSTHRLDDILPVYRKRIARLHAIVREHLADGEAVRWGDERFVADGRCDTCAAEVEANRDVLLTAGLRVTQRPRFVAAGIRTIEDLAASSDDLEVDRVAPSTIASLRQQAQLQLAAEAGSPPPVVVYNAPALAALPTPDDGDIFFDFEGDPLYTEGDDGQWGIDYLFGVVQTDGEFQPFWAHTFAEERQALIDFLRDVARRRAEHPGMHIYHYASYERTHLLNLAARHGVGEDEVDDLLRDNVLVDLYPLVRKAIRVGSRSYSIKKLEPLYMGDELRSGEVQDAGTSIEEYATARALLMAGEVEEGRHRLDEIAAYNRYDCVSTLRLRDWLLERAADAGVPIGLPAPEREVPELEPSTLRDDLLARAGESAEPHAAGADATRLRTDDETAAAFAAAALDYHKREQKSFWWAHFARLVDPVEAWANTRDVLVVERAELERDWYRDEGQRSDRRVLRLHGQFGPGSTVKAGRGAYLLYEFPGPFPAGRGDPGARNTRSVTLVGVGDDWALVEETRADAVPAYDTMPSAITPGPPPSPGRQKQAIESWCQSIVDATPEWPHDPVTDLLRRVPPRTRGDAVAQRVEAASDDTLVDAVSRTVADLDDSYLAVQGPPGTGKTYLGAHVIASLVRERHWKIGVVAQSHAVVEHLLASVAATAGLDAELVGKVPQTGTEPDDDCPYTVLDKDGQLDFALAHADSGFVVGGTAWDFANPARVPVHSLDLLVIDEAGQFSLASTAAAAVAARNLLLLGDPQQLPQVSQGLHPEPVDQSALGWISAGHDVLPAELGYFLAQTRRMHPALAAPVSTLSYEGRLRAHPDAATRHLDAVAAGLHPVPVHHDGDSTESPAEAQRVVEIVESVLGSTWREGGAERPLTDDDIIVVTPYNAQLACVHEALAAAGHPQVRVGTVDKFQGREAVLAIVSLAASSAEYAPRGMGFLIMKNRLNVAVSRAKWAAYVVYSPQLTEHLPHRPEGVAELSAFITLVEGTE</sequence>
<gene>
    <name evidence="12" type="ORF">FPZ11_07060</name>
</gene>
<evidence type="ECO:0000259" key="10">
    <source>
        <dbReference type="Pfam" id="PF13087"/>
    </source>
</evidence>
<dbReference type="PANTHER" id="PTHR43788">
    <property type="entry name" value="DNA2/NAM7 HELICASE FAMILY MEMBER"/>
    <property type="match status" value="1"/>
</dbReference>
<dbReference type="Gene3D" id="3.40.50.300">
    <property type="entry name" value="P-loop containing nucleotide triphosphate hydrolases"/>
    <property type="match status" value="2"/>
</dbReference>
<dbReference type="Pfam" id="PF13604">
    <property type="entry name" value="AAA_30"/>
    <property type="match status" value="1"/>
</dbReference>
<keyword evidence="3" id="KW-0227">DNA damage</keyword>
<feature type="domain" description="YprB ribonuclease H-like" evidence="11">
    <location>
        <begin position="331"/>
        <end position="519"/>
    </location>
</feature>
<keyword evidence="13" id="KW-1185">Reference proteome</keyword>
<dbReference type="OrthoDB" id="9757917at2"/>
<keyword evidence="1" id="KW-0540">Nuclease</keyword>
<feature type="domain" description="PD-(D/E)XK endonuclease-like" evidence="9">
    <location>
        <begin position="11"/>
        <end position="240"/>
    </location>
</feature>
<evidence type="ECO:0000256" key="6">
    <source>
        <dbReference type="ARBA" id="ARBA00022839"/>
    </source>
</evidence>
<evidence type="ECO:0000256" key="4">
    <source>
        <dbReference type="ARBA" id="ARBA00022801"/>
    </source>
</evidence>
<name>A0A5B8M2P9_9MICO</name>
<keyword evidence="5" id="KW-0347">Helicase</keyword>
<evidence type="ECO:0000256" key="7">
    <source>
        <dbReference type="ARBA" id="ARBA00022840"/>
    </source>
</evidence>
<feature type="domain" description="DNA2/NAM7 helicase-like C-terminal" evidence="10">
    <location>
        <begin position="974"/>
        <end position="1144"/>
    </location>
</feature>
<evidence type="ECO:0000256" key="3">
    <source>
        <dbReference type="ARBA" id="ARBA00022763"/>
    </source>
</evidence>